<evidence type="ECO:0000259" key="1">
    <source>
        <dbReference type="PROSITE" id="PS51186"/>
    </source>
</evidence>
<dbReference type="InterPro" id="IPR016181">
    <property type="entry name" value="Acyl_CoA_acyltransferase"/>
</dbReference>
<organism evidence="2 3">
    <name type="scientific">Cystobacter fuscus (strain ATCC 25194 / DSM 2262 / NBRC 100088 / M29)</name>
    <dbReference type="NCBI Taxonomy" id="1242864"/>
    <lineage>
        <taxon>Bacteria</taxon>
        <taxon>Pseudomonadati</taxon>
        <taxon>Myxococcota</taxon>
        <taxon>Myxococcia</taxon>
        <taxon>Myxococcales</taxon>
        <taxon>Cystobacterineae</taxon>
        <taxon>Archangiaceae</taxon>
        <taxon>Cystobacter</taxon>
    </lineage>
</organism>
<keyword evidence="3" id="KW-1185">Reference proteome</keyword>
<proteinExistence type="predicted"/>
<dbReference type="eggNOG" id="COG1670">
    <property type="taxonomic scope" value="Bacteria"/>
</dbReference>
<dbReference type="OrthoDB" id="6293260at2"/>
<gene>
    <name evidence="2" type="ORF">D187_001257</name>
</gene>
<reference evidence="2" key="1">
    <citation type="submission" date="2013-05" db="EMBL/GenBank/DDBJ databases">
        <title>Genome assembly of Cystobacter fuscus DSM 2262.</title>
        <authorList>
            <person name="Sharma G."/>
            <person name="Khatri I."/>
            <person name="Kaur C."/>
            <person name="Mayilraj S."/>
            <person name="Subramanian S."/>
        </authorList>
    </citation>
    <scope>NUCLEOTIDE SEQUENCE [LARGE SCALE GENOMIC DNA]</scope>
    <source>
        <strain evidence="2">DSM 2262</strain>
    </source>
</reference>
<comment type="caution">
    <text evidence="2">The sequence shown here is derived from an EMBL/GenBank/DDBJ whole genome shotgun (WGS) entry which is preliminary data.</text>
</comment>
<dbReference type="Gene3D" id="3.40.630.30">
    <property type="match status" value="1"/>
</dbReference>
<sequence>MTILTSQRVVLRPHTPQSLERLHRWKNDREILELSADSMEPSSEDKTRRTLERWMKQSEDIIHFAIHRRDDEELIGFLHLALIEREHQRCKLGLVIGEKQYWGQGYGTEAVRCAVDYGFSELGLNRISAEVYATNPRSVRMLERAGFRREGVLHESILKDGAFVDEYPYALLRREWEAARQ</sequence>
<dbReference type="CDD" id="cd04301">
    <property type="entry name" value="NAT_SF"/>
    <property type="match status" value="1"/>
</dbReference>
<accession>S9QJK0</accession>
<dbReference type="EMBL" id="ANAH02000010">
    <property type="protein sequence ID" value="EPX61474.1"/>
    <property type="molecule type" value="Genomic_DNA"/>
</dbReference>
<dbReference type="InterPro" id="IPR000182">
    <property type="entry name" value="GNAT_dom"/>
</dbReference>
<dbReference type="Pfam" id="PF13302">
    <property type="entry name" value="Acetyltransf_3"/>
    <property type="match status" value="1"/>
</dbReference>
<dbReference type="Proteomes" id="UP000011682">
    <property type="component" value="Unassembled WGS sequence"/>
</dbReference>
<dbReference type="RefSeq" id="WP_002622454.1">
    <property type="nucleotide sequence ID" value="NZ_ANAH02000010.1"/>
</dbReference>
<dbReference type="GO" id="GO:0016747">
    <property type="term" value="F:acyltransferase activity, transferring groups other than amino-acyl groups"/>
    <property type="evidence" value="ECO:0007669"/>
    <property type="project" value="InterPro"/>
</dbReference>
<name>S9QJK0_CYSF2</name>
<evidence type="ECO:0000313" key="3">
    <source>
        <dbReference type="Proteomes" id="UP000011682"/>
    </source>
</evidence>
<dbReference type="PANTHER" id="PTHR43415:SF3">
    <property type="entry name" value="GNAT-FAMILY ACETYLTRANSFERASE"/>
    <property type="match status" value="1"/>
</dbReference>
<evidence type="ECO:0000313" key="2">
    <source>
        <dbReference type="EMBL" id="EPX61474.1"/>
    </source>
</evidence>
<dbReference type="AlphaFoldDB" id="S9QJK0"/>
<feature type="domain" description="N-acetyltransferase" evidence="1">
    <location>
        <begin position="9"/>
        <end position="170"/>
    </location>
</feature>
<protein>
    <submittedName>
        <fullName evidence="2">Acetyltransferase</fullName>
    </submittedName>
</protein>
<dbReference type="PROSITE" id="PS51186">
    <property type="entry name" value="GNAT"/>
    <property type="match status" value="1"/>
</dbReference>
<dbReference type="SUPFAM" id="SSF55729">
    <property type="entry name" value="Acyl-CoA N-acyltransferases (Nat)"/>
    <property type="match status" value="1"/>
</dbReference>
<dbReference type="PANTHER" id="PTHR43415">
    <property type="entry name" value="SPERMIDINE N(1)-ACETYLTRANSFERASE"/>
    <property type="match status" value="1"/>
</dbReference>